<evidence type="ECO:0000256" key="9">
    <source>
        <dbReference type="ARBA" id="ARBA00052017"/>
    </source>
</evidence>
<evidence type="ECO:0000256" key="2">
    <source>
        <dbReference type="ARBA" id="ARBA00011738"/>
    </source>
</evidence>
<sequence>MRAVDFLRRATVCWYMRIYLASNNAHKHAEFSSLFPMHTILLPKDEGIDFFSPEDGSTFFANARQKADALYDVVHAPVLADDSGLCVDALDGDPGVHSARFGAQHGVHTDTARMQLLLERMHGRQDRACSFVCVAVLKLGSVPLCVGRGVCRGVLTTEMSGVEGFGYDPIFLLPHLGRTFAQLSIEEKNRVSHRALAALRLAQVLAMMQLPRALRYELKLLRGARRMTRGGVLRPGAPCAQRKGQTAQTARRHKFYARARRCARRIHRA</sequence>
<name>A0AAU8RMC5_TREPL</name>
<dbReference type="HAMAP" id="MF_01405">
    <property type="entry name" value="Non_canon_purine_NTPase"/>
    <property type="match status" value="1"/>
</dbReference>
<feature type="binding site" evidence="10">
    <location>
        <position position="83"/>
    </location>
    <ligand>
        <name>substrate</name>
    </ligand>
</feature>
<feature type="binding site" evidence="10">
    <location>
        <begin position="165"/>
        <end position="168"/>
    </location>
    <ligand>
        <name>substrate</name>
    </ligand>
</feature>
<evidence type="ECO:0000313" key="12">
    <source>
        <dbReference type="Proteomes" id="UP000031112"/>
    </source>
</evidence>
<gene>
    <name evidence="11" type="ORF">TENDBA_0438</name>
</gene>
<dbReference type="SUPFAM" id="SSF52972">
    <property type="entry name" value="ITPase-like"/>
    <property type="match status" value="1"/>
</dbReference>
<dbReference type="GO" id="GO:0009117">
    <property type="term" value="P:nucleotide metabolic process"/>
    <property type="evidence" value="ECO:0007669"/>
    <property type="project" value="UniProtKB-KW"/>
</dbReference>
<dbReference type="GO" id="GO:0009146">
    <property type="term" value="P:purine nucleoside triphosphate catabolic process"/>
    <property type="evidence" value="ECO:0007669"/>
    <property type="project" value="UniProtKB-UniRule"/>
</dbReference>
<protein>
    <recommendedName>
        <fullName evidence="10">dITP/XTP pyrophosphatase</fullName>
        <ecNumber evidence="10">3.6.1.66</ecNumber>
    </recommendedName>
    <alternativeName>
        <fullName evidence="10">Non-canonical purine NTP pyrophosphatase</fullName>
    </alternativeName>
    <alternativeName>
        <fullName evidence="10">Non-standard purine NTP pyrophosphatase</fullName>
    </alternativeName>
    <alternativeName>
        <fullName evidence="10">Nucleoside-triphosphate diphosphatase</fullName>
    </alternativeName>
    <alternativeName>
        <fullName evidence="10">Nucleoside-triphosphate pyrophosphatase</fullName>
        <shortName evidence="10">NTPase</shortName>
    </alternativeName>
</protein>
<evidence type="ECO:0000256" key="4">
    <source>
        <dbReference type="ARBA" id="ARBA00022741"/>
    </source>
</evidence>
<evidence type="ECO:0000256" key="3">
    <source>
        <dbReference type="ARBA" id="ARBA00022723"/>
    </source>
</evidence>
<comment type="similarity">
    <text evidence="1 10">Belongs to the HAM1 NTPase family.</text>
</comment>
<keyword evidence="4 10" id="KW-0547">Nucleotide-binding</keyword>
<evidence type="ECO:0000256" key="1">
    <source>
        <dbReference type="ARBA" id="ARBA00008023"/>
    </source>
</evidence>
<dbReference type="Proteomes" id="UP000031112">
    <property type="component" value="Chromosome"/>
</dbReference>
<dbReference type="GO" id="GO:0000166">
    <property type="term" value="F:nucleotide binding"/>
    <property type="evidence" value="ECO:0007669"/>
    <property type="project" value="UniProtKB-KW"/>
</dbReference>
<comment type="caution">
    <text evidence="10">Lacks conserved residue(s) required for the propagation of feature annotation.</text>
</comment>
<comment type="catalytic activity">
    <reaction evidence="8 10">
        <text>dITP + H2O = dIMP + diphosphate + H(+)</text>
        <dbReference type="Rhea" id="RHEA:28342"/>
        <dbReference type="ChEBI" id="CHEBI:15377"/>
        <dbReference type="ChEBI" id="CHEBI:15378"/>
        <dbReference type="ChEBI" id="CHEBI:33019"/>
        <dbReference type="ChEBI" id="CHEBI:61194"/>
        <dbReference type="ChEBI" id="CHEBI:61382"/>
        <dbReference type="EC" id="3.6.1.66"/>
    </reaction>
</comment>
<keyword evidence="7 10" id="KW-0546">Nucleotide metabolism</keyword>
<evidence type="ECO:0000256" key="8">
    <source>
        <dbReference type="ARBA" id="ARBA00051875"/>
    </source>
</evidence>
<dbReference type="InterPro" id="IPR020922">
    <property type="entry name" value="dITP/XTP_pyrophosphatase"/>
</dbReference>
<dbReference type="InterPro" id="IPR029001">
    <property type="entry name" value="ITPase-like_fam"/>
</dbReference>
<keyword evidence="5 10" id="KW-0378">Hydrolase</keyword>
<dbReference type="EMBL" id="CP007548">
    <property type="protein sequence ID" value="AJB40458.1"/>
    <property type="molecule type" value="Genomic_DNA"/>
</dbReference>
<comment type="catalytic activity">
    <reaction evidence="9 10">
        <text>XTP + H2O = XMP + diphosphate + H(+)</text>
        <dbReference type="Rhea" id="RHEA:28610"/>
        <dbReference type="ChEBI" id="CHEBI:15377"/>
        <dbReference type="ChEBI" id="CHEBI:15378"/>
        <dbReference type="ChEBI" id="CHEBI:33019"/>
        <dbReference type="ChEBI" id="CHEBI:57464"/>
        <dbReference type="ChEBI" id="CHEBI:61314"/>
        <dbReference type="EC" id="3.6.1.66"/>
    </reaction>
</comment>
<dbReference type="GO" id="GO:0036222">
    <property type="term" value="F:XTP diphosphatase activity"/>
    <property type="evidence" value="ECO:0007669"/>
    <property type="project" value="UniProtKB-UniRule"/>
</dbReference>
<dbReference type="GO" id="GO:0035870">
    <property type="term" value="F:dITP diphosphatase activity"/>
    <property type="evidence" value="ECO:0007669"/>
    <property type="project" value="UniProtKB-UniRule"/>
</dbReference>
<comment type="function">
    <text evidence="10">Pyrophosphatase that catalyzes the hydrolysis of nucleoside triphosphates to their monophosphate derivatives, with a high preference for the non-canonical purine nucleotides XTP (xanthosine triphosphate), dITP (deoxyinosine triphosphate) and ITP. Seems to function as a house-cleaning enzyme that removes non-canonical purine nucleotides from the nucleotide pool, thus preventing their incorporation into DNA/RNA and avoiding chromosomal lesions.</text>
</comment>
<dbReference type="SMR" id="A0AAU8RMC5"/>
<dbReference type="GeneID" id="93876208"/>
<dbReference type="GO" id="GO:0017111">
    <property type="term" value="F:ribonucleoside triphosphate phosphatase activity"/>
    <property type="evidence" value="ECO:0007669"/>
    <property type="project" value="InterPro"/>
</dbReference>
<dbReference type="GO" id="GO:0036220">
    <property type="term" value="F:ITP diphosphatase activity"/>
    <property type="evidence" value="ECO:0007669"/>
    <property type="project" value="UniProtKB-UniRule"/>
</dbReference>
<dbReference type="GO" id="GO:0046872">
    <property type="term" value="F:metal ion binding"/>
    <property type="evidence" value="ECO:0007669"/>
    <property type="project" value="UniProtKB-KW"/>
</dbReference>
<dbReference type="PANTHER" id="PTHR11067:SF9">
    <property type="entry name" value="INOSINE TRIPHOSPHATE PYROPHOSPHATASE"/>
    <property type="match status" value="1"/>
</dbReference>
<dbReference type="AlphaFoldDB" id="A0AAU8RMC5"/>
<evidence type="ECO:0000256" key="7">
    <source>
        <dbReference type="ARBA" id="ARBA00023080"/>
    </source>
</evidence>
<dbReference type="GO" id="GO:0005829">
    <property type="term" value="C:cytosol"/>
    <property type="evidence" value="ECO:0007669"/>
    <property type="project" value="TreeGrafter"/>
</dbReference>
<dbReference type="PANTHER" id="PTHR11067">
    <property type="entry name" value="INOSINE TRIPHOSPHATE PYROPHOSPHATASE/HAM1 PROTEIN"/>
    <property type="match status" value="1"/>
</dbReference>
<dbReference type="CDD" id="cd00515">
    <property type="entry name" value="HAM1"/>
    <property type="match status" value="1"/>
</dbReference>
<evidence type="ECO:0000313" key="11">
    <source>
        <dbReference type="EMBL" id="AJB40458.1"/>
    </source>
</evidence>
<reference evidence="11 12" key="1">
    <citation type="journal article" date="2014" name="PLoS Negl. Trop. Dis.">
        <title>Whole Genome Sequence of the Treponema pallidum subsp. endemicum Strain Bosnia A: The Genome Is Related to Yaws Treponemes but Contains Few Loci Similar to Syphilis Treponemes.</title>
        <authorList>
            <person name="Staudova B."/>
            <person name="Strouhal M."/>
            <person name="Zobanikova M."/>
            <person name="Cejkova D."/>
            <person name="Fulton L.L."/>
            <person name="Chen L."/>
            <person name="Giacani L."/>
            <person name="Centurion-Lara A."/>
            <person name="Bruisten S.M."/>
            <person name="Sodergren E."/>
            <person name="Weinstock G.M."/>
            <person name="Smajs D."/>
        </authorList>
    </citation>
    <scope>NUCLEOTIDE SEQUENCE [LARGE SCALE GENOMIC DNA]</scope>
    <source>
        <strain evidence="11 12">Bosnia A</strain>
    </source>
</reference>
<feature type="binding site" evidence="10">
    <location>
        <begin position="193"/>
        <end position="194"/>
    </location>
    <ligand>
        <name>substrate</name>
    </ligand>
</feature>
<comment type="cofactor">
    <cofactor evidence="10">
        <name>Mg(2+)</name>
        <dbReference type="ChEBI" id="CHEBI:18420"/>
    </cofactor>
    <text evidence="10">Binds 1 Mg(2+) ion per subunit.</text>
</comment>
<dbReference type="EC" id="3.6.1.66" evidence="10"/>
<keyword evidence="6 10" id="KW-0460">Magnesium</keyword>
<accession>A0AAU8RMC5</accession>
<dbReference type="Gene3D" id="3.90.950.10">
    <property type="match status" value="1"/>
</dbReference>
<feature type="binding site" evidence="10">
    <location>
        <begin position="22"/>
        <end position="27"/>
    </location>
    <ligand>
        <name>substrate</name>
    </ligand>
</feature>
<feature type="binding site" evidence="10">
    <location>
        <position position="82"/>
    </location>
    <ligand>
        <name>Mg(2+)</name>
        <dbReference type="ChEBI" id="CHEBI:18420"/>
    </ligand>
</feature>
<evidence type="ECO:0000256" key="6">
    <source>
        <dbReference type="ARBA" id="ARBA00022842"/>
    </source>
</evidence>
<proteinExistence type="inferred from homology"/>
<dbReference type="InterPro" id="IPR002637">
    <property type="entry name" value="RdgB/HAM1"/>
</dbReference>
<dbReference type="FunFam" id="3.90.950.10:FF:000001">
    <property type="entry name" value="dITP/XTP pyrophosphatase"/>
    <property type="match status" value="1"/>
</dbReference>
<organism evidence="11 12">
    <name type="scientific">Treponema pallidum subsp. endemicum str. Bosnia A</name>
    <dbReference type="NCBI Taxonomy" id="1155776"/>
    <lineage>
        <taxon>Bacteria</taxon>
        <taxon>Pseudomonadati</taxon>
        <taxon>Spirochaetota</taxon>
        <taxon>Spirochaetia</taxon>
        <taxon>Spirochaetales</taxon>
        <taxon>Treponemataceae</taxon>
        <taxon>Treponema</taxon>
    </lineage>
</organism>
<feature type="active site" description="Proton acceptor" evidence="10">
    <location>
        <position position="82"/>
    </location>
</feature>
<dbReference type="RefSeq" id="WP_010881886.1">
    <property type="nucleotide sequence ID" value="NZ_CP007548.1"/>
</dbReference>
<comment type="catalytic activity">
    <reaction evidence="10">
        <text>ITP + H2O = IMP + diphosphate + H(+)</text>
        <dbReference type="Rhea" id="RHEA:29399"/>
        <dbReference type="ChEBI" id="CHEBI:15377"/>
        <dbReference type="ChEBI" id="CHEBI:15378"/>
        <dbReference type="ChEBI" id="CHEBI:33019"/>
        <dbReference type="ChEBI" id="CHEBI:58053"/>
        <dbReference type="ChEBI" id="CHEBI:61402"/>
        <dbReference type="EC" id="3.6.1.66"/>
    </reaction>
</comment>
<dbReference type="Pfam" id="PF01725">
    <property type="entry name" value="Ham1p_like"/>
    <property type="match status" value="1"/>
</dbReference>
<keyword evidence="3 10" id="KW-0479">Metal-binding</keyword>
<evidence type="ECO:0000256" key="5">
    <source>
        <dbReference type="ARBA" id="ARBA00022801"/>
    </source>
</evidence>
<comment type="subunit">
    <text evidence="2 10">Homodimer.</text>
</comment>
<feature type="binding site" evidence="10">
    <location>
        <position position="188"/>
    </location>
    <ligand>
        <name>substrate</name>
    </ligand>
</feature>
<evidence type="ECO:0000256" key="10">
    <source>
        <dbReference type="HAMAP-Rule" id="MF_01405"/>
    </source>
</evidence>